<keyword evidence="2" id="KW-0862">Zinc</keyword>
<proteinExistence type="predicted"/>
<dbReference type="SMART" id="SM00343">
    <property type="entry name" value="ZnF_C2HC"/>
    <property type="match status" value="1"/>
</dbReference>
<dbReference type="AlphaFoldDB" id="A0ABD2X783"/>
<dbReference type="Proteomes" id="UP001627154">
    <property type="component" value="Unassembled WGS sequence"/>
</dbReference>
<comment type="caution">
    <text evidence="6">The sequence shown here is derived from an EMBL/GenBank/DDBJ whole genome shotgun (WGS) entry which is preliminary data.</text>
</comment>
<evidence type="ECO:0008006" key="8">
    <source>
        <dbReference type="Google" id="ProtNLM"/>
    </source>
</evidence>
<evidence type="ECO:0000259" key="5">
    <source>
        <dbReference type="PROSITE" id="PS50994"/>
    </source>
</evidence>
<evidence type="ECO:0000313" key="6">
    <source>
        <dbReference type="EMBL" id="KAL3401286.1"/>
    </source>
</evidence>
<dbReference type="Pfam" id="PF22936">
    <property type="entry name" value="Pol_BBD"/>
    <property type="match status" value="1"/>
</dbReference>
<keyword evidence="7" id="KW-1185">Reference proteome</keyword>
<accession>A0ABD2X783</accession>
<evidence type="ECO:0000313" key="7">
    <source>
        <dbReference type="Proteomes" id="UP001627154"/>
    </source>
</evidence>
<dbReference type="PANTHER" id="PTHR42648:SF28">
    <property type="entry name" value="TRANSPOSON-ENCODED PROTEIN WITH RIBONUCLEASE H-LIKE AND RETROVIRUS ZINC FINGER-LIKE DOMAINS"/>
    <property type="match status" value="1"/>
</dbReference>
<feature type="domain" description="CCHC-type" evidence="4">
    <location>
        <begin position="206"/>
        <end position="221"/>
    </location>
</feature>
<protein>
    <recommendedName>
        <fullName evidence="8">Retrovirus-related Pol polyprotein from transposon TNT 1-94</fullName>
    </recommendedName>
</protein>
<dbReference type="Gene3D" id="4.10.60.10">
    <property type="entry name" value="Zinc finger, CCHC-type"/>
    <property type="match status" value="1"/>
</dbReference>
<evidence type="ECO:0000256" key="2">
    <source>
        <dbReference type="PROSITE-ProRule" id="PRU00047"/>
    </source>
</evidence>
<dbReference type="InterPro" id="IPR036397">
    <property type="entry name" value="RNaseH_sf"/>
</dbReference>
<dbReference type="GO" id="GO:0008270">
    <property type="term" value="F:zinc ion binding"/>
    <property type="evidence" value="ECO:0007669"/>
    <property type="project" value="UniProtKB-KW"/>
</dbReference>
<dbReference type="PANTHER" id="PTHR42648">
    <property type="entry name" value="TRANSPOSASE, PUTATIVE-RELATED"/>
    <property type="match status" value="1"/>
</dbReference>
<dbReference type="InterPro" id="IPR012337">
    <property type="entry name" value="RNaseH-like_sf"/>
</dbReference>
<sequence>MPLNDVQIPVFDGEDYNMWKKRINLYLKMKKCDCVIERERASTETEAEWNNKEILAMNIIYSGITNKQLEYVHEADTAKGILQKFDEMYLKESTALQIICRNKLEKMRLEKFNDSSVFFDEFEKTINDLKSAGASISEKEKLNYMLNTLPNQYSYIGDLIDMLKENDQTAAYVKNKIQIAEMKNKNEEESCTGASAFAAKKFNGNCYNCGKSGHMARHCQNGTQGSSNQGTSNWNSAKGTSRGQSNNRSNRGNNRGRGNFRQRRGQERNMNEQSSHTAAWMAVASVAKIREISNIRNKIEWLLDSGCTDHIVNSDKYFYESKDISEPVNIHLGDDTTVEATKIGSIVCYFDAFGIKNEVTIKNVYYAKKMNKNLLSFGKITEKYSIVSKGKIAKIMNEFGNVTAVAHKENNFYKLTSTLKNVKLVNNTECNNAQMSLKEKWHRVLGHVNFSYLNTLSKKQLLLGIPSNLGNEYMKCKTCIENKMHNLPYKNRRTKAKSILEIVHTDVCGPFQTVGFRGEKYFVSFIDDYSKLARIYCIKSRDEVFDCLTQFVNECETKMEKKVKTIRCDNGKEYLNNRFF</sequence>
<feature type="domain" description="Integrase catalytic" evidence="5">
    <location>
        <begin position="484"/>
        <end position="580"/>
    </location>
</feature>
<dbReference type="Pfam" id="PF13976">
    <property type="entry name" value="gag_pre-integrs"/>
    <property type="match status" value="1"/>
</dbReference>
<dbReference type="InterPro" id="IPR054722">
    <property type="entry name" value="PolX-like_BBD"/>
</dbReference>
<feature type="compositionally biased region" description="Polar residues" evidence="3">
    <location>
        <begin position="220"/>
        <end position="239"/>
    </location>
</feature>
<organism evidence="6 7">
    <name type="scientific">Trichogramma kaykai</name>
    <dbReference type="NCBI Taxonomy" id="54128"/>
    <lineage>
        <taxon>Eukaryota</taxon>
        <taxon>Metazoa</taxon>
        <taxon>Ecdysozoa</taxon>
        <taxon>Arthropoda</taxon>
        <taxon>Hexapoda</taxon>
        <taxon>Insecta</taxon>
        <taxon>Pterygota</taxon>
        <taxon>Neoptera</taxon>
        <taxon>Endopterygota</taxon>
        <taxon>Hymenoptera</taxon>
        <taxon>Apocrita</taxon>
        <taxon>Proctotrupomorpha</taxon>
        <taxon>Chalcidoidea</taxon>
        <taxon>Trichogrammatidae</taxon>
        <taxon>Trichogramma</taxon>
    </lineage>
</organism>
<keyword evidence="2" id="KW-0863">Zinc-finger</keyword>
<dbReference type="InterPro" id="IPR039537">
    <property type="entry name" value="Retrotran_Ty1/copia-like"/>
</dbReference>
<dbReference type="Gene3D" id="3.30.420.10">
    <property type="entry name" value="Ribonuclease H-like superfamily/Ribonuclease H"/>
    <property type="match status" value="1"/>
</dbReference>
<name>A0ABD2X783_9HYME</name>
<evidence type="ECO:0000256" key="3">
    <source>
        <dbReference type="SAM" id="MobiDB-lite"/>
    </source>
</evidence>
<reference evidence="6 7" key="1">
    <citation type="journal article" date="2024" name="bioRxiv">
        <title>A reference genome for Trichogramma kaykai: A tiny desert-dwelling parasitoid wasp with competing sex-ratio distorters.</title>
        <authorList>
            <person name="Culotta J."/>
            <person name="Lindsey A.R."/>
        </authorList>
    </citation>
    <scope>NUCLEOTIDE SEQUENCE [LARGE SCALE GENOMIC DNA]</scope>
    <source>
        <strain evidence="6 7">KSX58</strain>
    </source>
</reference>
<dbReference type="InterPro" id="IPR036875">
    <property type="entry name" value="Znf_CCHC_sf"/>
</dbReference>
<keyword evidence="1" id="KW-0645">Protease</keyword>
<dbReference type="InterPro" id="IPR001878">
    <property type="entry name" value="Znf_CCHC"/>
</dbReference>
<dbReference type="GO" id="GO:0006508">
    <property type="term" value="P:proteolysis"/>
    <property type="evidence" value="ECO:0007669"/>
    <property type="project" value="UniProtKB-KW"/>
</dbReference>
<dbReference type="SUPFAM" id="SSF53098">
    <property type="entry name" value="Ribonuclease H-like"/>
    <property type="match status" value="1"/>
</dbReference>
<dbReference type="Pfam" id="PF00098">
    <property type="entry name" value="zf-CCHC"/>
    <property type="match status" value="1"/>
</dbReference>
<dbReference type="Pfam" id="PF14223">
    <property type="entry name" value="Retrotran_gag_2"/>
    <property type="match status" value="1"/>
</dbReference>
<evidence type="ECO:0000256" key="1">
    <source>
        <dbReference type="ARBA" id="ARBA00022670"/>
    </source>
</evidence>
<evidence type="ECO:0000259" key="4">
    <source>
        <dbReference type="PROSITE" id="PS50158"/>
    </source>
</evidence>
<dbReference type="PROSITE" id="PS50994">
    <property type="entry name" value="INTEGRASE"/>
    <property type="match status" value="1"/>
</dbReference>
<dbReference type="GO" id="GO:0008233">
    <property type="term" value="F:peptidase activity"/>
    <property type="evidence" value="ECO:0007669"/>
    <property type="project" value="UniProtKB-KW"/>
</dbReference>
<dbReference type="InterPro" id="IPR025724">
    <property type="entry name" value="GAG-pre-integrase_dom"/>
</dbReference>
<dbReference type="PROSITE" id="PS50158">
    <property type="entry name" value="ZF_CCHC"/>
    <property type="match status" value="1"/>
</dbReference>
<dbReference type="SUPFAM" id="SSF57756">
    <property type="entry name" value="Retrovirus zinc finger-like domains"/>
    <property type="match status" value="1"/>
</dbReference>
<feature type="region of interest" description="Disordered" evidence="3">
    <location>
        <begin position="220"/>
        <end position="277"/>
    </location>
</feature>
<keyword evidence="2" id="KW-0479">Metal-binding</keyword>
<dbReference type="InterPro" id="IPR001584">
    <property type="entry name" value="Integrase_cat-core"/>
</dbReference>
<feature type="compositionally biased region" description="Low complexity" evidence="3">
    <location>
        <begin position="241"/>
        <end position="257"/>
    </location>
</feature>
<gene>
    <name evidence="6" type="ORF">TKK_005587</name>
</gene>
<dbReference type="EMBL" id="JBJJXI010000048">
    <property type="protein sequence ID" value="KAL3401286.1"/>
    <property type="molecule type" value="Genomic_DNA"/>
</dbReference>
<keyword evidence="1" id="KW-0378">Hydrolase</keyword>